<dbReference type="PANTHER" id="PTHR38340:SF1">
    <property type="entry name" value="S-LAYER PROTEIN"/>
    <property type="match status" value="1"/>
</dbReference>
<accession>A0A2P7RR44</accession>
<dbReference type="AlphaFoldDB" id="A0A2P7RR44"/>
<dbReference type="InterPro" id="IPR001343">
    <property type="entry name" value="Hemolysn_Ca-bd"/>
</dbReference>
<dbReference type="RefSeq" id="WP_106775177.1">
    <property type="nucleotide sequence ID" value="NZ_PXYK01000036.1"/>
</dbReference>
<dbReference type="PRINTS" id="PR00313">
    <property type="entry name" value="CABNDNGRPT"/>
</dbReference>
<dbReference type="PANTHER" id="PTHR38340">
    <property type="entry name" value="S-LAYER PROTEIN"/>
    <property type="match status" value="1"/>
</dbReference>
<gene>
    <name evidence="3" type="ORF">C7I84_26250</name>
</gene>
<proteinExistence type="predicted"/>
<dbReference type="EMBL" id="PXYK01000036">
    <property type="protein sequence ID" value="PSJ52687.1"/>
    <property type="molecule type" value="Genomic_DNA"/>
</dbReference>
<sequence>MAVTSTYQTNVTTSQFAANSFTTGDQLLPQVTGLSNGGFVVAYRSGAVGAGTVQVDFYDANHNRIGTYQTPNDGPISAMGAPQVIELASGGVLVAWKESGAGLKGHIFSPHGQPFGDEIVLTTGTGGEDFQFAARPDGGFVTTHTVDGNVYQRVFDNNGEAGGGFQVNAGLPGDQIDGTVAVLSTGGYVVTYTDTGPTEQTIRARIYNADGTTKVNDFVLADIGDNTQSSVVGLANGGFAVAYKDTGWPGADTGNSAITLQLFNGNGTNVTPNVHIRVNTPSAQIEGDPDITVLENGFIVVSWTKQLSAGDHDIWARVYTPAGAAVTDAFAVTASGDLDIRSSVSALLSGSFVTAWQDNTTDGSGGQISAQVTEIVRTTNGDDSADEIFGDALRDVIFGHGNNDKLDGFGGDDSIEGGLGNDIIAGGNGNDVLLGGADDDTLFGGWGDDSLWGGSGINTLTGGIGNDFYILEGDFDTIIETAGGGTDSVKVFENYALADDADIEILAAYLAKGEDDLKLTGNAVAQTITGNYGDNVLDGKGGADKLLGLLGDDTYYVDDAGDIIVEATGGGSDTVAVSVSYALGADADIELLRTTSNAGKVAIDLTGNKLAQTITGNAGDNILHDGGAGAADTLKGLGGNDTYRIFNAGDVIVEGAGQGTDKVIAAVDYKLSAGVHVEIMQTNGSAGKSGIDLTGNEFAQTITGNAGDNRLEGKGGADTLTGLGGKDTFVFATALGAGNVDTVTDFNVADDRFLLSDAIFKALTPGTLAAAALRANTTGLAADASDRIIYETDTGELYYDADGNGAGAGVLFAKLDIGLSLTNADFAIA</sequence>
<dbReference type="GO" id="GO:0005576">
    <property type="term" value="C:extracellular region"/>
    <property type="evidence" value="ECO:0007669"/>
    <property type="project" value="UniProtKB-SubCell"/>
</dbReference>
<evidence type="ECO:0000256" key="2">
    <source>
        <dbReference type="ARBA" id="ARBA00022525"/>
    </source>
</evidence>
<dbReference type="OrthoDB" id="9809583at2"/>
<dbReference type="SUPFAM" id="SSF51120">
    <property type="entry name" value="beta-Roll"/>
    <property type="match status" value="3"/>
</dbReference>
<dbReference type="InterPro" id="IPR011049">
    <property type="entry name" value="Serralysin-like_metalloprot_C"/>
</dbReference>
<keyword evidence="2" id="KW-0964">Secreted</keyword>
<dbReference type="Gene3D" id="2.150.10.10">
    <property type="entry name" value="Serralysin-like metalloprotease, C-terminal"/>
    <property type="match status" value="4"/>
</dbReference>
<evidence type="ECO:0000313" key="4">
    <source>
        <dbReference type="Proteomes" id="UP000241229"/>
    </source>
</evidence>
<dbReference type="GO" id="GO:0005509">
    <property type="term" value="F:calcium ion binding"/>
    <property type="evidence" value="ECO:0007669"/>
    <property type="project" value="InterPro"/>
</dbReference>
<protein>
    <recommendedName>
        <fullName evidence="5">Calcium-binding protein</fullName>
    </recommendedName>
</protein>
<comment type="subcellular location">
    <subcellularLocation>
        <location evidence="1">Secreted</location>
    </subcellularLocation>
</comment>
<name>A0A2P7RR44_9HYPH</name>
<keyword evidence="4" id="KW-1185">Reference proteome</keyword>
<organism evidence="3 4">
    <name type="scientific">Kumtagia ephedrae</name>
    <dbReference type="NCBI Taxonomy" id="2116701"/>
    <lineage>
        <taxon>Bacteria</taxon>
        <taxon>Pseudomonadati</taxon>
        <taxon>Pseudomonadota</taxon>
        <taxon>Alphaproteobacteria</taxon>
        <taxon>Hyphomicrobiales</taxon>
        <taxon>Phyllobacteriaceae</taxon>
        <taxon>Kumtagia</taxon>
    </lineage>
</organism>
<dbReference type="PROSITE" id="PS00330">
    <property type="entry name" value="HEMOLYSIN_CALCIUM"/>
    <property type="match status" value="1"/>
</dbReference>
<evidence type="ECO:0000256" key="1">
    <source>
        <dbReference type="ARBA" id="ARBA00004613"/>
    </source>
</evidence>
<reference evidence="3 4" key="1">
    <citation type="submission" date="2018-03" db="EMBL/GenBank/DDBJ databases">
        <title>The draft genome of Mesorhizobium sp. 6GN-30.</title>
        <authorList>
            <person name="Liu L."/>
            <person name="Li L."/>
            <person name="Wang T."/>
            <person name="Zhang X."/>
            <person name="Liang L."/>
        </authorList>
    </citation>
    <scope>NUCLEOTIDE SEQUENCE [LARGE SCALE GENOMIC DNA]</scope>
    <source>
        <strain evidence="3 4">6GN30</strain>
    </source>
</reference>
<evidence type="ECO:0008006" key="5">
    <source>
        <dbReference type="Google" id="ProtNLM"/>
    </source>
</evidence>
<evidence type="ECO:0000313" key="3">
    <source>
        <dbReference type="EMBL" id="PSJ52687.1"/>
    </source>
</evidence>
<dbReference type="InterPro" id="IPR018511">
    <property type="entry name" value="Hemolysin-typ_Ca-bd_CS"/>
</dbReference>
<dbReference type="Proteomes" id="UP000241229">
    <property type="component" value="Unassembled WGS sequence"/>
</dbReference>
<comment type="caution">
    <text evidence="3">The sequence shown here is derived from an EMBL/GenBank/DDBJ whole genome shotgun (WGS) entry which is preliminary data.</text>
</comment>
<dbReference type="Pfam" id="PF00353">
    <property type="entry name" value="HemolysinCabind"/>
    <property type="match status" value="4"/>
</dbReference>
<dbReference type="InterPro" id="IPR050557">
    <property type="entry name" value="RTX_toxin/Mannuronan_C5-epim"/>
</dbReference>